<keyword evidence="2" id="KW-1185">Reference proteome</keyword>
<gene>
    <name evidence="1" type="ORF">NCGR_LOCUS30854</name>
</gene>
<protein>
    <submittedName>
        <fullName evidence="1">Uncharacterized protein</fullName>
    </submittedName>
</protein>
<comment type="caution">
    <text evidence="1">The sequence shown here is derived from an EMBL/GenBank/DDBJ whole genome shotgun (WGS) entry which is preliminary data.</text>
</comment>
<dbReference type="Gene3D" id="3.90.1150.170">
    <property type="match status" value="1"/>
</dbReference>
<dbReference type="AlphaFoldDB" id="A0A811PGU9"/>
<dbReference type="Proteomes" id="UP000604825">
    <property type="component" value="Unassembled WGS sequence"/>
</dbReference>
<accession>A0A811PGU9</accession>
<proteinExistence type="predicted"/>
<name>A0A811PGU9_9POAL</name>
<organism evidence="1 2">
    <name type="scientific">Miscanthus lutarioriparius</name>
    <dbReference type="NCBI Taxonomy" id="422564"/>
    <lineage>
        <taxon>Eukaryota</taxon>
        <taxon>Viridiplantae</taxon>
        <taxon>Streptophyta</taxon>
        <taxon>Embryophyta</taxon>
        <taxon>Tracheophyta</taxon>
        <taxon>Spermatophyta</taxon>
        <taxon>Magnoliopsida</taxon>
        <taxon>Liliopsida</taxon>
        <taxon>Poales</taxon>
        <taxon>Poaceae</taxon>
        <taxon>PACMAD clade</taxon>
        <taxon>Panicoideae</taxon>
        <taxon>Andropogonodae</taxon>
        <taxon>Andropogoneae</taxon>
        <taxon>Saccharinae</taxon>
        <taxon>Miscanthus</taxon>
    </lineage>
</organism>
<evidence type="ECO:0000313" key="1">
    <source>
        <dbReference type="EMBL" id="CAD6246605.1"/>
    </source>
</evidence>
<reference evidence="1" key="1">
    <citation type="submission" date="2020-10" db="EMBL/GenBank/DDBJ databases">
        <authorList>
            <person name="Han B."/>
            <person name="Lu T."/>
            <person name="Zhao Q."/>
            <person name="Huang X."/>
            <person name="Zhao Y."/>
        </authorList>
    </citation>
    <scope>NUCLEOTIDE SEQUENCE</scope>
</reference>
<evidence type="ECO:0000313" key="2">
    <source>
        <dbReference type="Proteomes" id="UP000604825"/>
    </source>
</evidence>
<dbReference type="OrthoDB" id="639767at2759"/>
<dbReference type="EMBL" id="CAJGYO010000007">
    <property type="protein sequence ID" value="CAD6246605.1"/>
    <property type="molecule type" value="Genomic_DNA"/>
</dbReference>
<sequence length="88" mass="10215">MAKMFEDDVRNFALMCFKIKPHGGKGMTKEDADEANRELMERLNRDGKATGSTRWSWRQEERHAQSVLELINKTTTEIMEEQIVAVVE</sequence>